<proteinExistence type="predicted"/>
<dbReference type="Gene3D" id="1.25.40.10">
    <property type="entry name" value="Tetratricopeptide repeat domain"/>
    <property type="match status" value="1"/>
</dbReference>
<name>A0ABW8IP83_9GAMM</name>
<dbReference type="Proteomes" id="UP001620409">
    <property type="component" value="Unassembled WGS sequence"/>
</dbReference>
<dbReference type="EMBL" id="JADIKI010000023">
    <property type="protein sequence ID" value="MFK2857041.1"/>
    <property type="molecule type" value="Genomic_DNA"/>
</dbReference>
<gene>
    <name evidence="1" type="ORF">ISP18_20730</name>
</gene>
<dbReference type="InterPro" id="IPR011990">
    <property type="entry name" value="TPR-like_helical_dom_sf"/>
</dbReference>
<dbReference type="Gene3D" id="1.20.58.320">
    <property type="entry name" value="TPR-like"/>
    <property type="match status" value="1"/>
</dbReference>
<evidence type="ECO:0000313" key="2">
    <source>
        <dbReference type="Proteomes" id="UP001620409"/>
    </source>
</evidence>
<comment type="caution">
    <text evidence="1">The sequence shown here is derived from an EMBL/GenBank/DDBJ whole genome shotgun (WGS) entry which is preliminary data.</text>
</comment>
<dbReference type="InterPro" id="IPR010323">
    <property type="entry name" value="DUF924"/>
</dbReference>
<keyword evidence="2" id="KW-1185">Reference proteome</keyword>
<accession>A0ABW8IP83</accession>
<reference evidence="1 2" key="1">
    <citation type="submission" date="2020-10" db="EMBL/GenBank/DDBJ databases">
        <title>Phylogeny of dyella-like bacteria.</title>
        <authorList>
            <person name="Fu J."/>
        </authorList>
    </citation>
    <scope>NUCLEOTIDE SEQUENCE [LARGE SCALE GENOMIC DNA]</scope>
    <source>
        <strain evidence="1 2">DHG40</strain>
    </source>
</reference>
<protein>
    <submittedName>
        <fullName evidence="1">DUF924 domain-containing protein</fullName>
    </submittedName>
</protein>
<evidence type="ECO:0000313" key="1">
    <source>
        <dbReference type="EMBL" id="MFK2857041.1"/>
    </source>
</evidence>
<dbReference type="Pfam" id="PF06041">
    <property type="entry name" value="DUF924"/>
    <property type="match status" value="1"/>
</dbReference>
<dbReference type="SUPFAM" id="SSF48452">
    <property type="entry name" value="TPR-like"/>
    <property type="match status" value="1"/>
</dbReference>
<organism evidence="1 2">
    <name type="scientific">Dyella humi</name>
    <dbReference type="NCBI Taxonomy" id="1770547"/>
    <lineage>
        <taxon>Bacteria</taxon>
        <taxon>Pseudomonadati</taxon>
        <taxon>Pseudomonadota</taxon>
        <taxon>Gammaproteobacteria</taxon>
        <taxon>Lysobacterales</taxon>
        <taxon>Rhodanobacteraceae</taxon>
        <taxon>Dyella</taxon>
    </lineage>
</organism>
<sequence>MPDEAQAVLAFWFDPSNLKEWFAAHPAFDAAIRARFSETFRWAAEGKLAHWSETPPGWLALLIVLDQFSRNLHRTDHQAWAQDLHAQRLAVWGIEEGFDRQLPPIQRVFAYMPLEHAEDIGLQRRCVALFETMCESLPAQERDHCTDFLHYARKHEAVITRFGRFPHRNALLGRASTPEELAYLAESDAGF</sequence>